<accession>A0A066UFH7</accession>
<evidence type="ECO:0000313" key="15">
    <source>
        <dbReference type="Proteomes" id="UP000035860"/>
    </source>
</evidence>
<evidence type="ECO:0000256" key="7">
    <source>
        <dbReference type="ARBA" id="ARBA00022840"/>
    </source>
</evidence>
<keyword evidence="8 10" id="KW-0460">Magnesium</keyword>
<dbReference type="InterPro" id="IPR027417">
    <property type="entry name" value="P-loop_NTPase"/>
</dbReference>
<evidence type="ECO:0000256" key="5">
    <source>
        <dbReference type="ARBA" id="ARBA00022694"/>
    </source>
</evidence>
<proteinExistence type="inferred from homology"/>
<reference evidence="14 15" key="1">
    <citation type="journal article" date="2014" name="Genome Announc.">
        <title>Draft Genome Sequence of Moraxella bovoculi Strain 237T (ATCC BAA-1259T) Isolated from a Calf with Infectious Bovine Keratoconjunctivitis.</title>
        <authorList>
            <person name="Calcutt M.J."/>
            <person name="Foecking M.F."/>
            <person name="Martin N.T."/>
            <person name="Mhlanga-Mutangadura T."/>
            <person name="Reilly T.J."/>
        </authorList>
    </citation>
    <scope>NUCLEOTIDE SEQUENCE [LARGE SCALE GENOMIC DNA]</scope>
    <source>
        <strain evidence="14 15">237</strain>
    </source>
</reference>
<protein>
    <recommendedName>
        <fullName evidence="10">tRNA dimethylallyltransferase</fullName>
        <ecNumber evidence="10">2.5.1.75</ecNumber>
    </recommendedName>
    <alternativeName>
        <fullName evidence="10">Dimethylallyl diphosphate:tRNA dimethylallyltransferase</fullName>
        <shortName evidence="10">DMAPP:tRNA dimethylallyltransferase</shortName>
        <shortName evidence="10">DMATase</shortName>
    </alternativeName>
    <alternativeName>
        <fullName evidence="10">Isopentenyl-diphosphate:tRNA isopentenyltransferase</fullName>
        <shortName evidence="10">IPP transferase</shortName>
        <shortName evidence="10">IPPT</shortName>
        <shortName evidence="10">IPTase</shortName>
    </alternativeName>
</protein>
<evidence type="ECO:0000256" key="3">
    <source>
        <dbReference type="ARBA" id="ARBA00005842"/>
    </source>
</evidence>
<dbReference type="NCBIfam" id="TIGR00174">
    <property type="entry name" value="miaA"/>
    <property type="match status" value="1"/>
</dbReference>
<evidence type="ECO:0000256" key="1">
    <source>
        <dbReference type="ARBA" id="ARBA00001946"/>
    </source>
</evidence>
<organism evidence="14 15">
    <name type="scientific">Moraxella bovoculi 237</name>
    <dbReference type="NCBI Taxonomy" id="743974"/>
    <lineage>
        <taxon>Bacteria</taxon>
        <taxon>Pseudomonadati</taxon>
        <taxon>Pseudomonadota</taxon>
        <taxon>Gammaproteobacteria</taxon>
        <taxon>Moraxellales</taxon>
        <taxon>Moraxellaceae</taxon>
        <taxon>Moraxella</taxon>
    </lineage>
</organism>
<comment type="caution">
    <text evidence="14">The sequence shown here is derived from an EMBL/GenBank/DDBJ whole genome shotgun (WGS) entry which is preliminary data.</text>
</comment>
<evidence type="ECO:0000256" key="2">
    <source>
        <dbReference type="ARBA" id="ARBA00003213"/>
    </source>
</evidence>
<evidence type="ECO:0000256" key="13">
    <source>
        <dbReference type="RuleBase" id="RU003785"/>
    </source>
</evidence>
<dbReference type="eggNOG" id="COG0324">
    <property type="taxonomic scope" value="Bacteria"/>
</dbReference>
<dbReference type="AlphaFoldDB" id="A0A066UFH7"/>
<comment type="caution">
    <text evidence="10">Lacks conserved residue(s) required for the propagation of feature annotation.</text>
</comment>
<keyword evidence="7 10" id="KW-0067">ATP-binding</keyword>
<dbReference type="SUPFAM" id="SSF52540">
    <property type="entry name" value="P-loop containing nucleoside triphosphate hydrolases"/>
    <property type="match status" value="1"/>
</dbReference>
<feature type="site" description="Interaction with substrate tRNA" evidence="10">
    <location>
        <position position="131"/>
    </location>
</feature>
<dbReference type="PANTHER" id="PTHR11088">
    <property type="entry name" value="TRNA DIMETHYLALLYLTRANSFERASE"/>
    <property type="match status" value="1"/>
</dbReference>
<sequence>MNLHYKSLPDNTVLSLIAPTASGKTDLACRLYETGRFELISVDSALIYQDMNIGTAKPTDDELARFPHHLVNIIKPTETYNVATFVADVERLITGIHARGKIPLLVGGTMMYYMALLDGLSTVPDTDPAIRGQVMAWLSDKGIGELYVYLQTHDPKICERLKISDTQRITRAVEVHMQTGTPMSAWQDTPKVAPCHNPRQHWLTLSVEPERAWLHERIAKRLDIMWEQGLVDEVIYLLQRYPDLTPDMPSMRCVGYRQVLEFLAKINHKAMQVNPAMAELSDKVRSKMPDEDRLFFDQGVNLDECSPFLINKSTDLTINLQKQQPNLLQMACQDMKNKALYATRQLAKRQSTWQRSLARLNGSSHDAVIVPFSSIQQVEKQLL</sequence>
<dbReference type="InterPro" id="IPR018022">
    <property type="entry name" value="IPT"/>
</dbReference>
<feature type="site" description="Interaction with substrate tRNA" evidence="10">
    <location>
        <position position="109"/>
    </location>
</feature>
<comment type="function">
    <text evidence="2 10 12">Catalyzes the transfer of a dimethylallyl group onto the adenine at position 37 in tRNAs that read codons beginning with uridine, leading to the formation of N6-(dimethylallyl)adenosine (i(6)A).</text>
</comment>
<evidence type="ECO:0000256" key="6">
    <source>
        <dbReference type="ARBA" id="ARBA00022741"/>
    </source>
</evidence>
<evidence type="ECO:0000256" key="8">
    <source>
        <dbReference type="ARBA" id="ARBA00022842"/>
    </source>
</evidence>
<dbReference type="EMBL" id="AOMT01000005">
    <property type="protein sequence ID" value="KDN25825.1"/>
    <property type="molecule type" value="Genomic_DNA"/>
</dbReference>
<evidence type="ECO:0000313" key="14">
    <source>
        <dbReference type="EMBL" id="KDN25825.1"/>
    </source>
</evidence>
<dbReference type="HAMAP" id="MF_00185">
    <property type="entry name" value="IPP_trans"/>
    <property type="match status" value="1"/>
</dbReference>
<dbReference type="GO" id="GO:0005524">
    <property type="term" value="F:ATP binding"/>
    <property type="evidence" value="ECO:0007669"/>
    <property type="project" value="UniProtKB-UniRule"/>
</dbReference>
<evidence type="ECO:0000256" key="12">
    <source>
        <dbReference type="RuleBase" id="RU003784"/>
    </source>
</evidence>
<keyword evidence="15" id="KW-1185">Reference proteome</keyword>
<comment type="subunit">
    <text evidence="10">Monomer.</text>
</comment>
<keyword evidence="4 10" id="KW-0808">Transferase</keyword>
<name>A0A066UFH7_9GAMM</name>
<feature type="region of interest" description="Interaction with substrate tRNA" evidence="10">
    <location>
        <begin position="167"/>
        <end position="171"/>
    </location>
</feature>
<comment type="catalytic activity">
    <reaction evidence="9 10 11">
        <text>adenosine(37) in tRNA + dimethylallyl diphosphate = N(6)-dimethylallyladenosine(37) in tRNA + diphosphate</text>
        <dbReference type="Rhea" id="RHEA:26482"/>
        <dbReference type="Rhea" id="RHEA-COMP:10162"/>
        <dbReference type="Rhea" id="RHEA-COMP:10375"/>
        <dbReference type="ChEBI" id="CHEBI:33019"/>
        <dbReference type="ChEBI" id="CHEBI:57623"/>
        <dbReference type="ChEBI" id="CHEBI:74411"/>
        <dbReference type="ChEBI" id="CHEBI:74415"/>
        <dbReference type="EC" id="2.5.1.75"/>
    </reaction>
</comment>
<feature type="binding site" evidence="10">
    <location>
        <begin position="18"/>
        <end position="25"/>
    </location>
    <ligand>
        <name>ATP</name>
        <dbReference type="ChEBI" id="CHEBI:30616"/>
    </ligand>
</feature>
<dbReference type="OrthoDB" id="9776390at2"/>
<dbReference type="GO" id="GO:0052381">
    <property type="term" value="F:tRNA dimethylallyltransferase activity"/>
    <property type="evidence" value="ECO:0007669"/>
    <property type="project" value="UniProtKB-UniRule"/>
</dbReference>
<dbReference type="Gene3D" id="1.10.20.140">
    <property type="match status" value="1"/>
</dbReference>
<dbReference type="Gene3D" id="3.40.50.300">
    <property type="entry name" value="P-loop containing nucleotide triphosphate hydrolases"/>
    <property type="match status" value="1"/>
</dbReference>
<dbReference type="InterPro" id="IPR039657">
    <property type="entry name" value="Dimethylallyltransferase"/>
</dbReference>
<evidence type="ECO:0000256" key="11">
    <source>
        <dbReference type="RuleBase" id="RU003783"/>
    </source>
</evidence>
<dbReference type="PANTHER" id="PTHR11088:SF60">
    <property type="entry name" value="TRNA DIMETHYLALLYLTRANSFERASE"/>
    <property type="match status" value="1"/>
</dbReference>
<feature type="region of interest" description="Interaction with substrate tRNA" evidence="10">
    <location>
        <begin position="252"/>
        <end position="257"/>
    </location>
</feature>
<feature type="region of interest" description="Interaction with substrate tRNA" evidence="10">
    <location>
        <begin position="43"/>
        <end position="46"/>
    </location>
</feature>
<comment type="similarity">
    <text evidence="3 10 13">Belongs to the IPP transferase family.</text>
</comment>
<feature type="binding site" evidence="10">
    <location>
        <begin position="20"/>
        <end position="25"/>
    </location>
    <ligand>
        <name>substrate</name>
    </ligand>
</feature>
<dbReference type="RefSeq" id="WP_036362325.1">
    <property type="nucleotide sequence ID" value="NZ_AOMT01000005.1"/>
</dbReference>
<evidence type="ECO:0000256" key="9">
    <source>
        <dbReference type="ARBA" id="ARBA00049563"/>
    </source>
</evidence>
<dbReference type="Proteomes" id="UP000035860">
    <property type="component" value="Unassembled WGS sequence"/>
</dbReference>
<dbReference type="EC" id="2.5.1.75" evidence="10"/>
<evidence type="ECO:0000256" key="10">
    <source>
        <dbReference type="HAMAP-Rule" id="MF_00185"/>
    </source>
</evidence>
<dbReference type="GO" id="GO:0006400">
    <property type="term" value="P:tRNA modification"/>
    <property type="evidence" value="ECO:0007669"/>
    <property type="project" value="TreeGrafter"/>
</dbReference>
<keyword evidence="6 10" id="KW-0547">Nucleotide-binding</keyword>
<comment type="cofactor">
    <cofactor evidence="1 10">
        <name>Mg(2+)</name>
        <dbReference type="ChEBI" id="CHEBI:18420"/>
    </cofactor>
</comment>
<keyword evidence="5 10" id="KW-0819">tRNA processing</keyword>
<gene>
    <name evidence="10" type="primary">miaA</name>
    <name evidence="14" type="ORF">MBO_01475</name>
</gene>
<dbReference type="Pfam" id="PF01715">
    <property type="entry name" value="IPPT"/>
    <property type="match status" value="1"/>
</dbReference>
<evidence type="ECO:0000256" key="4">
    <source>
        <dbReference type="ARBA" id="ARBA00022679"/>
    </source>
</evidence>